<feature type="transmembrane region" description="Helical" evidence="2">
    <location>
        <begin position="20"/>
        <end position="44"/>
    </location>
</feature>
<comment type="caution">
    <text evidence="5">The sequence shown here is derived from an EMBL/GenBank/DDBJ whole genome shotgun (WGS) entry which is preliminary data.</text>
</comment>
<dbReference type="Proteomes" id="UP000229681">
    <property type="component" value="Unassembled WGS sequence"/>
</dbReference>
<dbReference type="InterPro" id="IPR036505">
    <property type="entry name" value="Amidase/PGRP_sf"/>
</dbReference>
<evidence type="ECO:0000313" key="6">
    <source>
        <dbReference type="Proteomes" id="UP000229681"/>
    </source>
</evidence>
<evidence type="ECO:0000256" key="2">
    <source>
        <dbReference type="SAM" id="Phobius"/>
    </source>
</evidence>
<reference evidence="5 6" key="1">
    <citation type="submission" date="2017-11" db="EMBL/GenBank/DDBJ databases">
        <title>Evolution of Phototrophy in the Chloroflexi Phylum Driven by Horizontal Gene Transfer.</title>
        <authorList>
            <person name="Ward L.M."/>
            <person name="Hemp J."/>
            <person name="Shih P.M."/>
            <person name="Mcglynn S.E."/>
            <person name="Fischer W."/>
        </authorList>
    </citation>
    <scope>NUCLEOTIDE SEQUENCE [LARGE SCALE GENOMIC DNA]</scope>
    <source>
        <strain evidence="5">JP3_13</strain>
    </source>
</reference>
<evidence type="ECO:0000256" key="1">
    <source>
        <dbReference type="ARBA" id="ARBA00007553"/>
    </source>
</evidence>
<dbReference type="InterPro" id="IPR002502">
    <property type="entry name" value="Amidase_domain"/>
</dbReference>
<dbReference type="PANTHER" id="PTHR11022">
    <property type="entry name" value="PEPTIDOGLYCAN RECOGNITION PROTEIN"/>
    <property type="match status" value="1"/>
</dbReference>
<evidence type="ECO:0008006" key="7">
    <source>
        <dbReference type="Google" id="ProtNLM"/>
    </source>
</evidence>
<organism evidence="5 6">
    <name type="scientific">Candidatus Thermofonsia Clade 1 bacterium</name>
    <dbReference type="NCBI Taxonomy" id="2364210"/>
    <lineage>
        <taxon>Bacteria</taxon>
        <taxon>Bacillati</taxon>
        <taxon>Chloroflexota</taxon>
        <taxon>Candidatus Thermofontia</taxon>
        <taxon>Candidatus Thermofonsia Clade 1</taxon>
    </lineage>
</organism>
<dbReference type="PROSITE" id="PS51257">
    <property type="entry name" value="PROKAR_LIPOPROTEIN"/>
    <property type="match status" value="1"/>
</dbReference>
<dbReference type="GO" id="GO:0008270">
    <property type="term" value="F:zinc ion binding"/>
    <property type="evidence" value="ECO:0007669"/>
    <property type="project" value="InterPro"/>
</dbReference>
<feature type="domain" description="Peptidoglycan recognition protein family" evidence="4">
    <location>
        <begin position="74"/>
        <end position="228"/>
    </location>
</feature>
<keyword evidence="2" id="KW-0812">Transmembrane</keyword>
<dbReference type="SUPFAM" id="SSF55846">
    <property type="entry name" value="N-acetylmuramoyl-L-alanine amidase-like"/>
    <property type="match status" value="1"/>
</dbReference>
<sequence length="272" mass="29762">MQTRRRVSAQPKGISRRELLAWLVGLSGLAVSGSCSLGGLLVFLARRAESHALQATAVPTPTPNLTPTAPPLPPNVIPRAAWNALPPDHTAEEEYGFASAENPTGWYVYEGDLAAIYTTVVIHHSFPLLRDSGTMRALQEIHRNTRHWADIGYHFGIDGSGKVYEGRDIRVRGANVAGYNTGTIGVVLMGNFEVEAPSQAQLVALQRLLYWLKQTYRLTHLAGHYEFNPTTACPGKNMRPYLSLLAQSLSLERGTGGYVPPKAYSQRLVPCC</sequence>
<dbReference type="CDD" id="cd06583">
    <property type="entry name" value="PGRP"/>
    <property type="match status" value="1"/>
</dbReference>
<keyword evidence="2" id="KW-1133">Transmembrane helix</keyword>
<evidence type="ECO:0000313" key="5">
    <source>
        <dbReference type="EMBL" id="PJF34592.1"/>
    </source>
</evidence>
<gene>
    <name evidence="5" type="ORF">CUN49_14890</name>
</gene>
<evidence type="ECO:0000259" key="4">
    <source>
        <dbReference type="SMART" id="SM00701"/>
    </source>
</evidence>
<dbReference type="EMBL" id="PGTM01000331">
    <property type="protein sequence ID" value="PJF34592.1"/>
    <property type="molecule type" value="Genomic_DNA"/>
</dbReference>
<dbReference type="SMART" id="SM00644">
    <property type="entry name" value="Ami_2"/>
    <property type="match status" value="1"/>
</dbReference>
<evidence type="ECO:0000259" key="3">
    <source>
        <dbReference type="SMART" id="SM00644"/>
    </source>
</evidence>
<dbReference type="SMART" id="SM00701">
    <property type="entry name" value="PGRP"/>
    <property type="match status" value="1"/>
</dbReference>
<protein>
    <recommendedName>
        <fullName evidence="7">N-acetylmuramoyl-L-alanine amidase</fullName>
    </recommendedName>
</protein>
<dbReference type="InterPro" id="IPR015510">
    <property type="entry name" value="PGRP"/>
</dbReference>
<dbReference type="Pfam" id="PF01510">
    <property type="entry name" value="Amidase_2"/>
    <property type="match status" value="1"/>
</dbReference>
<dbReference type="GO" id="GO:0009253">
    <property type="term" value="P:peptidoglycan catabolic process"/>
    <property type="evidence" value="ECO:0007669"/>
    <property type="project" value="InterPro"/>
</dbReference>
<dbReference type="Gene3D" id="3.40.80.10">
    <property type="entry name" value="Peptidoglycan recognition protein-like"/>
    <property type="match status" value="1"/>
</dbReference>
<name>A0A2M8PAP0_9CHLR</name>
<accession>A0A2M8PAP0</accession>
<dbReference type="PANTHER" id="PTHR11022:SF41">
    <property type="entry name" value="PEPTIDOGLYCAN-RECOGNITION PROTEIN LC-RELATED"/>
    <property type="match status" value="1"/>
</dbReference>
<keyword evidence="2" id="KW-0472">Membrane</keyword>
<comment type="similarity">
    <text evidence="1">Belongs to the N-acetylmuramoyl-L-alanine amidase 2 family.</text>
</comment>
<dbReference type="AlphaFoldDB" id="A0A2M8PAP0"/>
<proteinExistence type="inferred from homology"/>
<feature type="domain" description="N-acetylmuramoyl-L-alanine amidase" evidence="3">
    <location>
        <begin position="106"/>
        <end position="235"/>
    </location>
</feature>
<dbReference type="GO" id="GO:0008745">
    <property type="term" value="F:N-acetylmuramoyl-L-alanine amidase activity"/>
    <property type="evidence" value="ECO:0007669"/>
    <property type="project" value="InterPro"/>
</dbReference>
<dbReference type="InterPro" id="IPR006619">
    <property type="entry name" value="PGRP_domain_met/bac"/>
</dbReference>